<accession>A0AAV7NR74</accession>
<evidence type="ECO:0000313" key="1">
    <source>
        <dbReference type="EMBL" id="KAJ1117107.1"/>
    </source>
</evidence>
<dbReference type="EMBL" id="JANPWB010000012">
    <property type="protein sequence ID" value="KAJ1117107.1"/>
    <property type="molecule type" value="Genomic_DNA"/>
</dbReference>
<proteinExistence type="predicted"/>
<reference evidence="1" key="1">
    <citation type="journal article" date="2022" name="bioRxiv">
        <title>Sequencing and chromosome-scale assembly of the giantPleurodeles waltlgenome.</title>
        <authorList>
            <person name="Brown T."/>
            <person name="Elewa A."/>
            <person name="Iarovenko S."/>
            <person name="Subramanian E."/>
            <person name="Araus A.J."/>
            <person name="Petzold A."/>
            <person name="Susuki M."/>
            <person name="Suzuki K.-i.T."/>
            <person name="Hayashi T."/>
            <person name="Toyoda A."/>
            <person name="Oliveira C."/>
            <person name="Osipova E."/>
            <person name="Leigh N.D."/>
            <person name="Simon A."/>
            <person name="Yun M.H."/>
        </authorList>
    </citation>
    <scope>NUCLEOTIDE SEQUENCE</scope>
    <source>
        <strain evidence="1">20211129_DDA</strain>
        <tissue evidence="1">Liver</tissue>
    </source>
</reference>
<comment type="caution">
    <text evidence="1">The sequence shown here is derived from an EMBL/GenBank/DDBJ whole genome shotgun (WGS) entry which is preliminary data.</text>
</comment>
<dbReference type="Proteomes" id="UP001066276">
    <property type="component" value="Chromosome 8"/>
</dbReference>
<dbReference type="InterPro" id="IPR004244">
    <property type="entry name" value="Transposase_22"/>
</dbReference>
<dbReference type="AlphaFoldDB" id="A0AAV7NR74"/>
<keyword evidence="2" id="KW-1185">Reference proteome</keyword>
<name>A0AAV7NR74_PLEWA</name>
<protein>
    <submittedName>
        <fullName evidence="1">Uncharacterized protein</fullName>
    </submittedName>
</protein>
<gene>
    <name evidence="1" type="ORF">NDU88_005307</name>
</gene>
<dbReference type="PANTHER" id="PTHR11505">
    <property type="entry name" value="L1 TRANSPOSABLE ELEMENT-RELATED"/>
    <property type="match status" value="1"/>
</dbReference>
<dbReference type="Gene3D" id="3.30.70.1820">
    <property type="entry name" value="L1 transposable element, RRM domain"/>
    <property type="match status" value="1"/>
</dbReference>
<organism evidence="1 2">
    <name type="scientific">Pleurodeles waltl</name>
    <name type="common">Iberian ribbed newt</name>
    <dbReference type="NCBI Taxonomy" id="8319"/>
    <lineage>
        <taxon>Eukaryota</taxon>
        <taxon>Metazoa</taxon>
        <taxon>Chordata</taxon>
        <taxon>Craniata</taxon>
        <taxon>Vertebrata</taxon>
        <taxon>Euteleostomi</taxon>
        <taxon>Amphibia</taxon>
        <taxon>Batrachia</taxon>
        <taxon>Caudata</taxon>
        <taxon>Salamandroidea</taxon>
        <taxon>Salamandridae</taxon>
        <taxon>Pleurodelinae</taxon>
        <taxon>Pleurodeles</taxon>
    </lineage>
</organism>
<sequence>MPSKPKAGLGAAAKQRHTIDEGLARMAQSANPGEEQEMADITTPSMLELKTLILEGNKAITEKIDGVATTVALIQQNLDKMWEKVKGLVNRTNGLEENLTAHANRLTDHERCLQMQEAKLVDLEDRSQCNNICILGLPEGTETTLTEQFLESWKPTELLGLGGEEGLHVDRAHRTPGGKPKQGALLWMLIDRQLRKKDKLRILTAAHVQGNAAYNGNSISFYYGTATQKKWICFVEVEKKLQERGLAYSLLLLAWLRVDLG</sequence>
<evidence type="ECO:0000313" key="2">
    <source>
        <dbReference type="Proteomes" id="UP001066276"/>
    </source>
</evidence>